<dbReference type="EMBL" id="JAFLCK010000037">
    <property type="protein sequence ID" value="MBN8662384.1"/>
    <property type="molecule type" value="Genomic_DNA"/>
</dbReference>
<comment type="caution">
    <text evidence="2">The sequence shown here is derived from an EMBL/GenBank/DDBJ whole genome shotgun (WGS) entry which is preliminary data.</text>
</comment>
<evidence type="ECO:0000313" key="3">
    <source>
        <dbReference type="Proteomes" id="UP000664277"/>
    </source>
</evidence>
<gene>
    <name evidence="2" type="ORF">J0M35_18590</name>
</gene>
<evidence type="ECO:0000256" key="1">
    <source>
        <dbReference type="SAM" id="MobiDB-lite"/>
    </source>
</evidence>
<sequence>MVRKESNTTNRRKFVESSLRGQSSLPRNVDRTMFGHGAAADTSAFTSGSHVAHLELSEQVISGFGQDRSADILAWMDELKADSSHFIESRLDELVLAESRERRYREAVTTIIDKIFQDLRYFSFEFNKVARGTSMQMIATILGDVTEVLQVNSKREVEASATYFRARISNRHFGLVVRGAGRVVEFYLVPTPQLMGQSVVEAQYEPIAALEVKMKGGEFFWKLVDWEKRVKTPDTLEELAMQLFAALVEVTKDEVRRIEQECGSVK</sequence>
<feature type="region of interest" description="Disordered" evidence="1">
    <location>
        <begin position="1"/>
        <end position="22"/>
    </location>
</feature>
<proteinExistence type="predicted"/>
<dbReference type="Proteomes" id="UP000664277">
    <property type="component" value="Unassembled WGS sequence"/>
</dbReference>
<name>A0A8J7P8X9_9BACT</name>
<reference evidence="2" key="1">
    <citation type="submission" date="2021-02" db="EMBL/GenBank/DDBJ databases">
        <title>Genome-Resolved Metagenomics of a Microbial Community Performing Photosynthetic Biological Nutrient Removal.</title>
        <authorList>
            <person name="Mcdaniel E.A."/>
        </authorList>
    </citation>
    <scope>NUCLEOTIDE SEQUENCE</scope>
    <source>
        <strain evidence="2">UWPOB_OBS1</strain>
    </source>
</reference>
<protein>
    <submittedName>
        <fullName evidence="2">Uncharacterized protein</fullName>
    </submittedName>
</protein>
<evidence type="ECO:0000313" key="2">
    <source>
        <dbReference type="EMBL" id="MBN8662384.1"/>
    </source>
</evidence>
<organism evidence="2 3">
    <name type="scientific">Candidatus Obscuribacter phosphatis</name>
    <dbReference type="NCBI Taxonomy" id="1906157"/>
    <lineage>
        <taxon>Bacteria</taxon>
        <taxon>Bacillati</taxon>
        <taxon>Candidatus Melainabacteria</taxon>
        <taxon>Candidatus Obscuribacterales</taxon>
        <taxon>Candidatus Obscuribacteraceae</taxon>
        <taxon>Candidatus Obscuribacter</taxon>
    </lineage>
</organism>
<dbReference type="AlphaFoldDB" id="A0A8J7P8X9"/>
<accession>A0A8J7P8X9</accession>